<keyword evidence="1" id="KW-0812">Transmembrane</keyword>
<name>A0A5D4TKR0_9BACI</name>
<proteinExistence type="predicted"/>
<dbReference type="RefSeq" id="WP_148970761.1">
    <property type="nucleotide sequence ID" value="NZ_JBNIKW010000009.1"/>
</dbReference>
<keyword evidence="1" id="KW-1133">Transmembrane helix</keyword>
<comment type="caution">
    <text evidence="2">The sequence shown here is derived from an EMBL/GenBank/DDBJ whole genome shotgun (WGS) entry which is preliminary data.</text>
</comment>
<dbReference type="OrthoDB" id="5149141at2"/>
<feature type="transmembrane region" description="Helical" evidence="1">
    <location>
        <begin position="14"/>
        <end position="31"/>
    </location>
</feature>
<gene>
    <name evidence="2" type="ORF">FZC85_20095</name>
</gene>
<accession>A0A5D4TKR0</accession>
<keyword evidence="1" id="KW-0472">Membrane</keyword>
<organism evidence="2 3">
    <name type="scientific">Rossellomorea aquimaris</name>
    <dbReference type="NCBI Taxonomy" id="189382"/>
    <lineage>
        <taxon>Bacteria</taxon>
        <taxon>Bacillati</taxon>
        <taxon>Bacillota</taxon>
        <taxon>Bacilli</taxon>
        <taxon>Bacillales</taxon>
        <taxon>Bacillaceae</taxon>
        <taxon>Rossellomorea</taxon>
    </lineage>
</organism>
<dbReference type="EMBL" id="VTEZ01000008">
    <property type="protein sequence ID" value="TYS81176.1"/>
    <property type="molecule type" value="Genomic_DNA"/>
</dbReference>
<reference evidence="2 3" key="1">
    <citation type="submission" date="2019-08" db="EMBL/GenBank/DDBJ databases">
        <title>Bacillus genomes from the desert of Cuatro Cienegas, Coahuila.</title>
        <authorList>
            <person name="Olmedo-Alvarez G."/>
        </authorList>
    </citation>
    <scope>NUCLEOTIDE SEQUENCE [LARGE SCALE GENOMIC DNA]</scope>
    <source>
        <strain evidence="2 3">CH87b_3T</strain>
    </source>
</reference>
<evidence type="ECO:0000313" key="2">
    <source>
        <dbReference type="EMBL" id="TYS81176.1"/>
    </source>
</evidence>
<dbReference type="Proteomes" id="UP000324269">
    <property type="component" value="Unassembled WGS sequence"/>
</dbReference>
<sequence>MSEFIKYLLDNKDWIFSGIGISIMTIFFTFFRRRENDTARIPYIVTVNPESDKNITSQSKDKVDNMQGNVYEVVKRFVKVFETHGIQQNQIPFFVDKKFDLKLKDFKDEESILEVLNEELINWTCNKFGIQKEWIEGTTNRIYCRTDYYKQIHIFIEDVCKLMKEGKSIELLAFKNGNLNNRNDIKHFVVLLFRCHIGNINSKPVYKYIPISTLWDWSYWRSRYQLKSIFFICEKLRVITMGYDTIDKNIIASGEDFPQNIINNIPITITWYPEDYIDLPSRSVQAKEIDETEEVRSYIKKQGYIDYLQKCIKS</sequence>
<dbReference type="AlphaFoldDB" id="A0A5D4TKR0"/>
<protein>
    <submittedName>
        <fullName evidence="2">Uncharacterized protein</fullName>
    </submittedName>
</protein>
<evidence type="ECO:0000313" key="3">
    <source>
        <dbReference type="Proteomes" id="UP000324269"/>
    </source>
</evidence>
<evidence type="ECO:0000256" key="1">
    <source>
        <dbReference type="SAM" id="Phobius"/>
    </source>
</evidence>